<dbReference type="PANTHER" id="PTHR43304">
    <property type="entry name" value="PHYTOCHROME-LIKE PROTEIN CPH1"/>
    <property type="match status" value="1"/>
</dbReference>
<dbReference type="PROSITE" id="PS50113">
    <property type="entry name" value="PAC"/>
    <property type="match status" value="1"/>
</dbReference>
<dbReference type="PROSITE" id="PS50112">
    <property type="entry name" value="PAS"/>
    <property type="match status" value="1"/>
</dbReference>
<sequence>MSAATQDELLIQRQYRLLEKLNESNRKYDRLIMSLASVVFETDAEGNWTFLNPAWETITGFSVAESLGKNFLYFIYPDDREKVMRESTEMRELKDDSFRSQFRYIHKTNQYIWVEVDANTLFDNLGNMAGTAGTLVNIQQQVEAMHALQEKDRHLQAAHTALETSER</sequence>
<evidence type="ECO:0000313" key="8">
    <source>
        <dbReference type="EMBL" id="ATX82721.1"/>
    </source>
</evidence>
<proteinExistence type="predicted"/>
<accession>A0A2K8L9Z1</accession>
<dbReference type="KEGG" id="mfn:Ga0123462_1879"/>
<evidence type="ECO:0000259" key="7">
    <source>
        <dbReference type="PROSITE" id="PS50113"/>
    </source>
</evidence>
<feature type="domain" description="PAS" evidence="6">
    <location>
        <begin position="24"/>
        <end position="96"/>
    </location>
</feature>
<dbReference type="NCBIfam" id="TIGR00229">
    <property type="entry name" value="sensory_box"/>
    <property type="match status" value="1"/>
</dbReference>
<evidence type="ECO:0000256" key="2">
    <source>
        <dbReference type="ARBA" id="ARBA00012438"/>
    </source>
</evidence>
<dbReference type="InterPro" id="IPR052162">
    <property type="entry name" value="Sensor_kinase/Photoreceptor"/>
</dbReference>
<organism evidence="8 9">
    <name type="scientific">Mariprofundus ferrinatatus</name>
    <dbReference type="NCBI Taxonomy" id="1921087"/>
    <lineage>
        <taxon>Bacteria</taxon>
        <taxon>Pseudomonadati</taxon>
        <taxon>Pseudomonadota</taxon>
        <taxon>Candidatius Mariprofundia</taxon>
        <taxon>Mariprofundales</taxon>
        <taxon>Mariprofundaceae</taxon>
        <taxon>Mariprofundus</taxon>
    </lineage>
</organism>
<dbReference type="SUPFAM" id="SSF55785">
    <property type="entry name" value="PYP-like sensor domain (PAS domain)"/>
    <property type="match status" value="1"/>
</dbReference>
<dbReference type="PANTHER" id="PTHR43304:SF1">
    <property type="entry name" value="PAC DOMAIN-CONTAINING PROTEIN"/>
    <property type="match status" value="1"/>
</dbReference>
<dbReference type="OrthoDB" id="8552871at2"/>
<evidence type="ECO:0000256" key="1">
    <source>
        <dbReference type="ARBA" id="ARBA00000085"/>
    </source>
</evidence>
<keyword evidence="9" id="KW-1185">Reference proteome</keyword>
<reference evidence="8 9" key="1">
    <citation type="submission" date="2016-12" db="EMBL/GenBank/DDBJ databases">
        <title>Isolation and genomic insights into novel planktonic Zetaproteobacteria from stratified waters of the Chesapeake Bay.</title>
        <authorList>
            <person name="McAllister S.M."/>
            <person name="Kato S."/>
            <person name="Chan C.S."/>
            <person name="Chiu B.K."/>
            <person name="Field E.K."/>
        </authorList>
    </citation>
    <scope>NUCLEOTIDE SEQUENCE [LARGE SCALE GENOMIC DNA]</scope>
    <source>
        <strain evidence="8 9">CP-8</strain>
    </source>
</reference>
<evidence type="ECO:0000259" key="6">
    <source>
        <dbReference type="PROSITE" id="PS50112"/>
    </source>
</evidence>
<keyword evidence="5" id="KW-0418">Kinase</keyword>
<protein>
    <recommendedName>
        <fullName evidence="2">histidine kinase</fullName>
        <ecNumber evidence="2">2.7.13.3</ecNumber>
    </recommendedName>
</protein>
<dbReference type="AlphaFoldDB" id="A0A2K8L9Z1"/>
<evidence type="ECO:0000313" key="9">
    <source>
        <dbReference type="Proteomes" id="UP000231637"/>
    </source>
</evidence>
<dbReference type="InterPro" id="IPR000700">
    <property type="entry name" value="PAS-assoc_C"/>
</dbReference>
<comment type="catalytic activity">
    <reaction evidence="1">
        <text>ATP + protein L-histidine = ADP + protein N-phospho-L-histidine.</text>
        <dbReference type="EC" id="2.7.13.3"/>
    </reaction>
</comment>
<dbReference type="SMART" id="SM00091">
    <property type="entry name" value="PAS"/>
    <property type="match status" value="1"/>
</dbReference>
<dbReference type="EC" id="2.7.13.3" evidence="2"/>
<dbReference type="Proteomes" id="UP000231637">
    <property type="component" value="Chromosome"/>
</dbReference>
<keyword evidence="3" id="KW-0597">Phosphoprotein</keyword>
<dbReference type="GO" id="GO:0004673">
    <property type="term" value="F:protein histidine kinase activity"/>
    <property type="evidence" value="ECO:0007669"/>
    <property type="project" value="UniProtKB-EC"/>
</dbReference>
<evidence type="ECO:0000256" key="4">
    <source>
        <dbReference type="ARBA" id="ARBA00022679"/>
    </source>
</evidence>
<dbReference type="InterPro" id="IPR035965">
    <property type="entry name" value="PAS-like_dom_sf"/>
</dbReference>
<dbReference type="RefSeq" id="WP_100266035.1">
    <property type="nucleotide sequence ID" value="NZ_CP018800.1"/>
</dbReference>
<name>A0A2K8L9Z1_9PROT</name>
<dbReference type="Pfam" id="PF08447">
    <property type="entry name" value="PAS_3"/>
    <property type="match status" value="1"/>
</dbReference>
<dbReference type="CDD" id="cd00130">
    <property type="entry name" value="PAS"/>
    <property type="match status" value="1"/>
</dbReference>
<gene>
    <name evidence="8" type="ORF">Ga0123462_1879</name>
</gene>
<keyword evidence="4" id="KW-0808">Transferase</keyword>
<dbReference type="Gene3D" id="3.30.450.20">
    <property type="entry name" value="PAS domain"/>
    <property type="match status" value="1"/>
</dbReference>
<evidence type="ECO:0000256" key="5">
    <source>
        <dbReference type="ARBA" id="ARBA00022777"/>
    </source>
</evidence>
<feature type="domain" description="PAC" evidence="7">
    <location>
        <begin position="98"/>
        <end position="150"/>
    </location>
</feature>
<dbReference type="InterPro" id="IPR000014">
    <property type="entry name" value="PAS"/>
</dbReference>
<dbReference type="InterPro" id="IPR013655">
    <property type="entry name" value="PAS_fold_3"/>
</dbReference>
<evidence type="ECO:0000256" key="3">
    <source>
        <dbReference type="ARBA" id="ARBA00022553"/>
    </source>
</evidence>
<dbReference type="EMBL" id="CP018800">
    <property type="protein sequence ID" value="ATX82721.1"/>
    <property type="molecule type" value="Genomic_DNA"/>
</dbReference>